<evidence type="ECO:0000313" key="2">
    <source>
        <dbReference type="EMBL" id="MFM9413503.1"/>
    </source>
</evidence>
<sequence length="427" mass="48171">MDGFLTLALGRWLLPVYGVKLALLVLALVALLYARPFKERPRVPAGLALLGSLALLSCAYEPAFPYLGRNGALFAGLLLLAALSRDRWPVKALEALMLTALLMPAQALSFEFYAQVVMRPRYIGYSPVQYLAFHLFDLALALGMVAAFYYFRRAGLVREMDRRTGLALAAGAGGVLLLFDYYIRQYGLVAAPLNRVHVLILGSSMGIFLLFLLAGLFFQNRRLARSLVLAEQDYSGLLKKDLQAYHRLTEHYYDAEHDRINRLKALHRLILYQENQTALEKMEQWLAYKGPFLERVTPLTGDQLVDAVLRVKQEEAGNIPLDMQVTGYFPKGDHEDMAMVLANLLDNALEAARAADRPQVSLNLIIKYGMIRATLINTWVPQDNKQPGRGLSIVRRILEAQNGRMTIRTRDDYYRVDIFAYLNVDPD</sequence>
<evidence type="ECO:0000256" key="1">
    <source>
        <dbReference type="SAM" id="Phobius"/>
    </source>
</evidence>
<dbReference type="InterPro" id="IPR036890">
    <property type="entry name" value="HATPase_C_sf"/>
</dbReference>
<accession>A0ABW9GY23</accession>
<keyword evidence="1" id="KW-0472">Membrane</keyword>
<dbReference type="Gene3D" id="3.30.565.10">
    <property type="entry name" value="Histidine kinase-like ATPase, C-terminal domain"/>
    <property type="match status" value="1"/>
</dbReference>
<keyword evidence="3" id="KW-1185">Reference proteome</keyword>
<proteinExistence type="predicted"/>
<organism evidence="2 3">
    <name type="scientific">Peptococcus simiae</name>
    <dbReference type="NCBI Taxonomy" id="1643805"/>
    <lineage>
        <taxon>Bacteria</taxon>
        <taxon>Bacillati</taxon>
        <taxon>Bacillota</taxon>
        <taxon>Clostridia</taxon>
        <taxon>Eubacteriales</taxon>
        <taxon>Peptococcaceae</taxon>
        <taxon>Peptococcus</taxon>
    </lineage>
</organism>
<name>A0ABW9GY23_9FIRM</name>
<evidence type="ECO:0000313" key="3">
    <source>
        <dbReference type="Proteomes" id="UP001631949"/>
    </source>
</evidence>
<reference evidence="2 3" key="1">
    <citation type="journal article" date="2016" name="Int. J. Syst. Evol. Microbiol.">
        <title>Peptococcus simiae sp. nov., isolated from rhesus macaque faeces and emended description of the genus Peptococcus.</title>
        <authorList>
            <person name="Shkoporov A.N."/>
            <person name="Efimov B.A."/>
            <person name="Kondova I."/>
            <person name="Ouwerling B."/>
            <person name="Chaplin A.V."/>
            <person name="Shcherbakova V.A."/>
            <person name="Langermans J.A.M."/>
        </authorList>
    </citation>
    <scope>NUCLEOTIDE SEQUENCE [LARGE SCALE GENOMIC DNA]</scope>
    <source>
        <strain evidence="2 3">M108</strain>
    </source>
</reference>
<feature type="transmembrane region" description="Helical" evidence="1">
    <location>
        <begin position="95"/>
        <end position="116"/>
    </location>
</feature>
<keyword evidence="1" id="KW-0812">Transmembrane</keyword>
<feature type="transmembrane region" description="Helical" evidence="1">
    <location>
        <begin position="195"/>
        <end position="218"/>
    </location>
</feature>
<gene>
    <name evidence="2" type="ORF">ACKQTC_03890</name>
</gene>
<dbReference type="EMBL" id="JBJUVG010000004">
    <property type="protein sequence ID" value="MFM9413503.1"/>
    <property type="molecule type" value="Genomic_DNA"/>
</dbReference>
<keyword evidence="1" id="KW-1133">Transmembrane helix</keyword>
<feature type="transmembrane region" description="Helical" evidence="1">
    <location>
        <begin position="163"/>
        <end position="183"/>
    </location>
</feature>
<feature type="transmembrane region" description="Helical" evidence="1">
    <location>
        <begin position="128"/>
        <end position="151"/>
    </location>
</feature>
<feature type="transmembrane region" description="Helical" evidence="1">
    <location>
        <begin position="12"/>
        <end position="34"/>
    </location>
</feature>
<protein>
    <submittedName>
        <fullName evidence="2">GHKL domain-containing protein</fullName>
    </submittedName>
</protein>
<dbReference type="RefSeq" id="WP_408977122.1">
    <property type="nucleotide sequence ID" value="NZ_JBJUVG010000004.1"/>
</dbReference>
<dbReference type="Proteomes" id="UP001631949">
    <property type="component" value="Unassembled WGS sequence"/>
</dbReference>
<comment type="caution">
    <text evidence="2">The sequence shown here is derived from an EMBL/GenBank/DDBJ whole genome shotgun (WGS) entry which is preliminary data.</text>
</comment>
<dbReference type="SUPFAM" id="SSF55874">
    <property type="entry name" value="ATPase domain of HSP90 chaperone/DNA topoisomerase II/histidine kinase"/>
    <property type="match status" value="1"/>
</dbReference>